<keyword evidence="2" id="KW-1185">Reference proteome</keyword>
<reference evidence="1 2" key="1">
    <citation type="submission" date="2016-10" db="EMBL/GenBank/DDBJ databases">
        <authorList>
            <person name="de Groot N.N."/>
        </authorList>
    </citation>
    <scope>NUCLEOTIDE SEQUENCE [LARGE SCALE GENOMIC DNA]</scope>
    <source>
        <strain evidence="1 2">CGMCC 1.10434</strain>
    </source>
</reference>
<dbReference type="Proteomes" id="UP000199300">
    <property type="component" value="Unassembled WGS sequence"/>
</dbReference>
<dbReference type="EMBL" id="FODJ01000008">
    <property type="protein sequence ID" value="SEO50644.1"/>
    <property type="molecule type" value="Genomic_DNA"/>
</dbReference>
<protein>
    <submittedName>
        <fullName evidence="1">Uncharacterized protein</fullName>
    </submittedName>
</protein>
<evidence type="ECO:0000313" key="2">
    <source>
        <dbReference type="Proteomes" id="UP000199300"/>
    </source>
</evidence>
<dbReference type="OrthoDB" id="2960746at2"/>
<proteinExistence type="predicted"/>
<evidence type="ECO:0000313" key="1">
    <source>
        <dbReference type="EMBL" id="SEO50644.1"/>
    </source>
</evidence>
<dbReference type="RefSeq" id="WP_091498372.1">
    <property type="nucleotide sequence ID" value="NZ_FODJ01000008.1"/>
</dbReference>
<dbReference type="Pfam" id="PF12227">
    <property type="entry name" value="DUF3603"/>
    <property type="match status" value="1"/>
</dbReference>
<sequence length="251" mass="30188">MNVIQDVWVNWFEGEANGYNICPFYEWRKLDDIELIDTIPVLYIESQFFTYIENQLDDLPKKLLDFIKGQTVIKGERIIYAAIVTDGLNVLAFDTMGYQMPLKKSRLIPRQERKVLRMVDGKQRQYFRLSDRLQENGNHIFSLAPEAMIGLMRRERELKQLTMLALDAIRQTKNKSEVHYWLMEWEPDQYLEICSLNFEQAWERLYNHVYHKWSQRHELFCRAIIKGNPLFEQLWEKAHLIKNQPALKRMK</sequence>
<organism evidence="1 2">
    <name type="scientific">Amphibacillus marinus</name>
    <dbReference type="NCBI Taxonomy" id="872970"/>
    <lineage>
        <taxon>Bacteria</taxon>
        <taxon>Bacillati</taxon>
        <taxon>Bacillota</taxon>
        <taxon>Bacilli</taxon>
        <taxon>Bacillales</taxon>
        <taxon>Bacillaceae</taxon>
        <taxon>Amphibacillus</taxon>
    </lineage>
</organism>
<gene>
    <name evidence="1" type="ORF">SAMN04488134_10883</name>
</gene>
<dbReference type="AlphaFoldDB" id="A0A1H8Q9P0"/>
<accession>A0A1H8Q9P0</accession>
<dbReference type="STRING" id="872970.SAMN04488134_10883"/>
<dbReference type="InterPro" id="IPR020909">
    <property type="entry name" value="UPF0736"/>
</dbReference>
<name>A0A1H8Q9P0_9BACI</name>